<comment type="caution">
    <text evidence="1">The sequence shown here is derived from an EMBL/GenBank/DDBJ whole genome shotgun (WGS) entry which is preliminary data.</text>
</comment>
<evidence type="ECO:0000313" key="2">
    <source>
        <dbReference type="Proteomes" id="UP001434883"/>
    </source>
</evidence>
<proteinExistence type="predicted"/>
<dbReference type="Proteomes" id="UP001434883">
    <property type="component" value="Unassembled WGS sequence"/>
</dbReference>
<sequence>MRAQYGLMPPPLLASSSPSRRMFSRPFRATWTILESITVSRSHKGFIQPRHFILCYKPIAPGGGVGNSPRCLLPCAKLRYLQNTDERRHKVCIYHHL</sequence>
<name>A0ABV0RDD6_9TELE</name>
<reference evidence="1 2" key="1">
    <citation type="submission" date="2021-06" db="EMBL/GenBank/DDBJ databases">
        <authorList>
            <person name="Palmer J.M."/>
        </authorList>
    </citation>
    <scope>NUCLEOTIDE SEQUENCE [LARGE SCALE GENOMIC DNA]</scope>
    <source>
        <strain evidence="1 2">XC_2019</strain>
        <tissue evidence="1">Muscle</tissue>
    </source>
</reference>
<gene>
    <name evidence="1" type="ORF">XENOCAPTIV_021020</name>
</gene>
<evidence type="ECO:0000313" key="1">
    <source>
        <dbReference type="EMBL" id="MEQ2206021.1"/>
    </source>
</evidence>
<protein>
    <submittedName>
        <fullName evidence="1">Uncharacterized protein</fullName>
    </submittedName>
</protein>
<dbReference type="EMBL" id="JAHRIN010042466">
    <property type="protein sequence ID" value="MEQ2206021.1"/>
    <property type="molecule type" value="Genomic_DNA"/>
</dbReference>
<keyword evidence="2" id="KW-1185">Reference proteome</keyword>
<organism evidence="1 2">
    <name type="scientific">Xenoophorus captivus</name>
    <dbReference type="NCBI Taxonomy" id="1517983"/>
    <lineage>
        <taxon>Eukaryota</taxon>
        <taxon>Metazoa</taxon>
        <taxon>Chordata</taxon>
        <taxon>Craniata</taxon>
        <taxon>Vertebrata</taxon>
        <taxon>Euteleostomi</taxon>
        <taxon>Actinopterygii</taxon>
        <taxon>Neopterygii</taxon>
        <taxon>Teleostei</taxon>
        <taxon>Neoteleostei</taxon>
        <taxon>Acanthomorphata</taxon>
        <taxon>Ovalentaria</taxon>
        <taxon>Atherinomorphae</taxon>
        <taxon>Cyprinodontiformes</taxon>
        <taxon>Goodeidae</taxon>
        <taxon>Xenoophorus</taxon>
    </lineage>
</organism>
<accession>A0ABV0RDD6</accession>